<dbReference type="InterPro" id="IPR006665">
    <property type="entry name" value="OmpA-like"/>
</dbReference>
<dbReference type="Gene3D" id="3.30.1330.60">
    <property type="entry name" value="OmpA-like domain"/>
    <property type="match status" value="1"/>
</dbReference>
<dbReference type="Proteomes" id="UP000215441">
    <property type="component" value="Unassembled WGS sequence"/>
</dbReference>
<gene>
    <name evidence="4" type="ORF">CBY09_13495</name>
</gene>
<evidence type="ECO:0000256" key="2">
    <source>
        <dbReference type="SAM" id="SignalP"/>
    </source>
</evidence>
<reference evidence="4 5" key="1">
    <citation type="submission" date="2017-07" db="EMBL/GenBank/DDBJ databases">
        <title>Acidovorax KNDSW TSA 6 genome sequence and assembly.</title>
        <authorList>
            <person name="Mayilraj S."/>
        </authorList>
    </citation>
    <scope>NUCLEOTIDE SEQUENCE [LARGE SCALE GENOMIC DNA]</scope>
    <source>
        <strain evidence="4 5">KNDSW-TSA6</strain>
    </source>
</reference>
<dbReference type="Pfam" id="PF00691">
    <property type="entry name" value="OmpA"/>
    <property type="match status" value="1"/>
</dbReference>
<dbReference type="SUPFAM" id="SSF103088">
    <property type="entry name" value="OmpA-like"/>
    <property type="match status" value="1"/>
</dbReference>
<accession>A0A235ELQ8</accession>
<evidence type="ECO:0000256" key="1">
    <source>
        <dbReference type="SAM" id="MobiDB-lite"/>
    </source>
</evidence>
<proteinExistence type="predicted"/>
<feature type="compositionally biased region" description="Pro residues" evidence="1">
    <location>
        <begin position="43"/>
        <end position="58"/>
    </location>
</feature>
<evidence type="ECO:0000259" key="3">
    <source>
        <dbReference type="Pfam" id="PF00691"/>
    </source>
</evidence>
<name>A0A235ELQ8_9BURK</name>
<evidence type="ECO:0000313" key="5">
    <source>
        <dbReference type="Proteomes" id="UP000215441"/>
    </source>
</evidence>
<feature type="signal peptide" evidence="2">
    <location>
        <begin position="1"/>
        <end position="28"/>
    </location>
</feature>
<protein>
    <recommendedName>
        <fullName evidence="3">OmpA-like domain-containing protein</fullName>
    </recommendedName>
</protein>
<dbReference type="AlphaFoldDB" id="A0A235ELQ8"/>
<dbReference type="EMBL" id="NOIG01000008">
    <property type="protein sequence ID" value="OYD49952.1"/>
    <property type="molecule type" value="Genomic_DNA"/>
</dbReference>
<keyword evidence="2" id="KW-0732">Signal</keyword>
<feature type="region of interest" description="Disordered" evidence="1">
    <location>
        <begin position="29"/>
        <end position="63"/>
    </location>
</feature>
<dbReference type="InterPro" id="IPR036737">
    <property type="entry name" value="OmpA-like_sf"/>
</dbReference>
<organism evidence="4 5">
    <name type="scientific">Acidovorax kalamii</name>
    <dbReference type="NCBI Taxonomy" id="2004485"/>
    <lineage>
        <taxon>Bacteria</taxon>
        <taxon>Pseudomonadati</taxon>
        <taxon>Pseudomonadota</taxon>
        <taxon>Betaproteobacteria</taxon>
        <taxon>Burkholderiales</taxon>
        <taxon>Comamonadaceae</taxon>
        <taxon>Acidovorax</taxon>
    </lineage>
</organism>
<feature type="domain" description="OmpA-like" evidence="3">
    <location>
        <begin position="72"/>
        <end position="144"/>
    </location>
</feature>
<evidence type="ECO:0000313" key="4">
    <source>
        <dbReference type="EMBL" id="OYD49952.1"/>
    </source>
</evidence>
<keyword evidence="5" id="KW-1185">Reference proteome</keyword>
<feature type="chain" id="PRO_5012353372" description="OmpA-like domain-containing protein" evidence="2">
    <location>
        <begin position="29"/>
        <end position="158"/>
    </location>
</feature>
<comment type="caution">
    <text evidence="4">The sequence shown here is derived from an EMBL/GenBank/DDBJ whole genome shotgun (WGS) entry which is preliminary data.</text>
</comment>
<sequence>MSMLFHTRFAPVGLLTAAALLLAGCADTPPPPPEPEVAAAPTPVAPPPPAEPAPAPVPEEPRLPEDGMVAQFKATQVKLSPETQAILTRLAATREPTERLEITGYCHRKDAPVDAREIALMRAMAVRNELVKQGVPAKSIRVKFNTTQALHAVKIISN</sequence>